<dbReference type="InterPro" id="IPR011066">
    <property type="entry name" value="MscS_channel_C_sf"/>
</dbReference>
<evidence type="ECO:0000256" key="7">
    <source>
        <dbReference type="SAM" id="Phobius"/>
    </source>
</evidence>
<keyword evidence="10" id="KW-1185">Reference proteome</keyword>
<dbReference type="Gene3D" id="2.30.30.60">
    <property type="match status" value="1"/>
</dbReference>
<dbReference type="PANTHER" id="PTHR30221">
    <property type="entry name" value="SMALL-CONDUCTANCE MECHANOSENSITIVE CHANNEL"/>
    <property type="match status" value="1"/>
</dbReference>
<reference evidence="9 10" key="1">
    <citation type="submission" date="2022-11" db="EMBL/GenBank/DDBJ databases">
        <title>Minimal conservation of predation-associated metabolite biosynthetic gene clusters underscores biosynthetic potential of Myxococcota including descriptions for ten novel species: Archangium lansinium sp. nov., Myxococcus landrumus sp. nov., Nannocystis bai.</title>
        <authorList>
            <person name="Ahearne A."/>
            <person name="Stevens C."/>
            <person name="Dowd S."/>
        </authorList>
    </citation>
    <scope>NUCLEOTIDE SEQUENCE [LARGE SCALE GENOMIC DNA]</scope>
    <source>
        <strain evidence="9 10">RJM3</strain>
    </source>
</reference>
<sequence>MSETIQKYIDLAVQIGMNVGLKILGAIVLWIVGRIVVRAVLGILERSLRARKIDDTVTKYMGSVAGVLLNILLILSVLSVFGIETTTFAGLLAAAGVAIGVAWSGLLSNLASGVFMIVLRPFKVGDYVIAGGVEGTVHAIGLFVTAIDTPDNVRTFVGNGKIFSDTIKNFSENPYRRVELVAQLSGGADVHKAIAVLKEKLKTIPNVAKTPAPDVELLTFTLAGPVLAVRPYCHTAHYWGVYFAANEIINDEIGKLGFPAPANPILITEHKKAAAA</sequence>
<dbReference type="RefSeq" id="WP_271924778.1">
    <property type="nucleotide sequence ID" value="NZ_JAQNDO010000001.1"/>
</dbReference>
<keyword evidence="3" id="KW-1003">Cell membrane</keyword>
<feature type="transmembrane region" description="Helical" evidence="7">
    <location>
        <begin position="64"/>
        <end position="83"/>
    </location>
</feature>
<dbReference type="InterPro" id="IPR045275">
    <property type="entry name" value="MscS_archaea/bacteria_type"/>
</dbReference>
<evidence type="ECO:0000256" key="2">
    <source>
        <dbReference type="ARBA" id="ARBA00008017"/>
    </source>
</evidence>
<dbReference type="Gene3D" id="3.30.70.100">
    <property type="match status" value="1"/>
</dbReference>
<dbReference type="InterPro" id="IPR011014">
    <property type="entry name" value="MscS_channel_TM-2"/>
</dbReference>
<accession>A0ABT5F002</accession>
<dbReference type="SUPFAM" id="SSF50182">
    <property type="entry name" value="Sm-like ribonucleoproteins"/>
    <property type="match status" value="1"/>
</dbReference>
<comment type="similarity">
    <text evidence="2">Belongs to the MscS (TC 1.A.23) family.</text>
</comment>
<evidence type="ECO:0000256" key="6">
    <source>
        <dbReference type="ARBA" id="ARBA00023136"/>
    </source>
</evidence>
<dbReference type="SUPFAM" id="SSF82861">
    <property type="entry name" value="Mechanosensitive channel protein MscS (YggB), transmembrane region"/>
    <property type="match status" value="1"/>
</dbReference>
<dbReference type="Gene3D" id="1.10.287.1260">
    <property type="match status" value="1"/>
</dbReference>
<comment type="caution">
    <text evidence="9">The sequence shown here is derived from an EMBL/GenBank/DDBJ whole genome shotgun (WGS) entry which is preliminary data.</text>
</comment>
<name>A0ABT5F002_9BACT</name>
<evidence type="ECO:0000259" key="8">
    <source>
        <dbReference type="Pfam" id="PF00924"/>
    </source>
</evidence>
<dbReference type="PANTHER" id="PTHR30221:SF3">
    <property type="entry name" value="SMALL-CONDUCTANCE MECHANOSENSITIVE CHANNEL"/>
    <property type="match status" value="1"/>
</dbReference>
<evidence type="ECO:0000256" key="5">
    <source>
        <dbReference type="ARBA" id="ARBA00022989"/>
    </source>
</evidence>
<organism evidence="9 10">
    <name type="scientific">Polyangium mundeleinium</name>
    <dbReference type="NCBI Taxonomy" id="2995306"/>
    <lineage>
        <taxon>Bacteria</taxon>
        <taxon>Pseudomonadati</taxon>
        <taxon>Myxococcota</taxon>
        <taxon>Polyangia</taxon>
        <taxon>Polyangiales</taxon>
        <taxon>Polyangiaceae</taxon>
        <taxon>Polyangium</taxon>
    </lineage>
</organism>
<evidence type="ECO:0000313" key="10">
    <source>
        <dbReference type="Proteomes" id="UP001221411"/>
    </source>
</evidence>
<dbReference type="Proteomes" id="UP001221411">
    <property type="component" value="Unassembled WGS sequence"/>
</dbReference>
<dbReference type="InterPro" id="IPR006685">
    <property type="entry name" value="MscS_channel_2nd"/>
</dbReference>
<keyword evidence="6 7" id="KW-0472">Membrane</keyword>
<evidence type="ECO:0000256" key="4">
    <source>
        <dbReference type="ARBA" id="ARBA00022692"/>
    </source>
</evidence>
<keyword evidence="5 7" id="KW-1133">Transmembrane helix</keyword>
<proteinExistence type="inferred from homology"/>
<evidence type="ECO:0000256" key="1">
    <source>
        <dbReference type="ARBA" id="ARBA00004651"/>
    </source>
</evidence>
<dbReference type="SUPFAM" id="SSF82689">
    <property type="entry name" value="Mechanosensitive channel protein MscS (YggB), C-terminal domain"/>
    <property type="match status" value="1"/>
</dbReference>
<keyword evidence="4 7" id="KW-0812">Transmembrane</keyword>
<dbReference type="InterPro" id="IPR010920">
    <property type="entry name" value="LSM_dom_sf"/>
</dbReference>
<dbReference type="InterPro" id="IPR023408">
    <property type="entry name" value="MscS_beta-dom_sf"/>
</dbReference>
<evidence type="ECO:0000313" key="9">
    <source>
        <dbReference type="EMBL" id="MDC0746396.1"/>
    </source>
</evidence>
<dbReference type="InterPro" id="IPR008910">
    <property type="entry name" value="MSC_TM_helix"/>
</dbReference>
<feature type="domain" description="Mechanosensitive ion channel MscS" evidence="8">
    <location>
        <begin position="106"/>
        <end position="171"/>
    </location>
</feature>
<dbReference type="Pfam" id="PF05552">
    <property type="entry name" value="MS_channel_1st_1"/>
    <property type="match status" value="1"/>
</dbReference>
<feature type="transmembrane region" description="Helical" evidence="7">
    <location>
        <begin position="89"/>
        <end position="119"/>
    </location>
</feature>
<protein>
    <submittedName>
        <fullName evidence="9">Mechanosensitive ion channel family protein</fullName>
    </submittedName>
</protein>
<dbReference type="EMBL" id="JAQNDO010000001">
    <property type="protein sequence ID" value="MDC0746396.1"/>
    <property type="molecule type" value="Genomic_DNA"/>
</dbReference>
<comment type="subcellular location">
    <subcellularLocation>
        <location evidence="1">Cell membrane</location>
        <topology evidence="1">Multi-pass membrane protein</topology>
    </subcellularLocation>
</comment>
<feature type="transmembrane region" description="Helical" evidence="7">
    <location>
        <begin position="23"/>
        <end position="44"/>
    </location>
</feature>
<dbReference type="Pfam" id="PF00924">
    <property type="entry name" value="MS_channel_2nd"/>
    <property type="match status" value="1"/>
</dbReference>
<gene>
    <name evidence="9" type="ORF">POL67_34020</name>
</gene>
<evidence type="ECO:0000256" key="3">
    <source>
        <dbReference type="ARBA" id="ARBA00022475"/>
    </source>
</evidence>